<reference evidence="1 2" key="1">
    <citation type="journal article" date="2021" name="BMC Genomics">
        <title>Datura genome reveals duplications of psychoactive alkaloid biosynthetic genes and high mutation rate following tissue culture.</title>
        <authorList>
            <person name="Rajewski A."/>
            <person name="Carter-House D."/>
            <person name="Stajich J."/>
            <person name="Litt A."/>
        </authorList>
    </citation>
    <scope>NUCLEOTIDE SEQUENCE [LARGE SCALE GENOMIC DNA]</scope>
    <source>
        <strain evidence="1">AR-01</strain>
    </source>
</reference>
<dbReference type="EMBL" id="JACEIK010001848">
    <property type="protein sequence ID" value="MCD7472619.1"/>
    <property type="molecule type" value="Genomic_DNA"/>
</dbReference>
<accession>A0ABS8TM42</accession>
<gene>
    <name evidence="1" type="ORF">HAX54_013900</name>
</gene>
<name>A0ABS8TM42_DATST</name>
<evidence type="ECO:0000313" key="1">
    <source>
        <dbReference type="EMBL" id="MCD7472619.1"/>
    </source>
</evidence>
<protein>
    <submittedName>
        <fullName evidence="1">Uncharacterized protein</fullName>
    </submittedName>
</protein>
<keyword evidence="2" id="KW-1185">Reference proteome</keyword>
<sequence>MQAGRKTIMELIKVILENEEQKEKVGEEQHKPVKTAWVQKNSCRVVTMLMDGPRKLQVDLDPSNARVEKIFMVALTELQVAAGKCKGAAPTAERRFNRTLLPLKETPLRRFWHQR</sequence>
<evidence type="ECO:0000313" key="2">
    <source>
        <dbReference type="Proteomes" id="UP000823775"/>
    </source>
</evidence>
<proteinExistence type="predicted"/>
<organism evidence="1 2">
    <name type="scientific">Datura stramonium</name>
    <name type="common">Jimsonweed</name>
    <name type="synonym">Common thornapple</name>
    <dbReference type="NCBI Taxonomy" id="4076"/>
    <lineage>
        <taxon>Eukaryota</taxon>
        <taxon>Viridiplantae</taxon>
        <taxon>Streptophyta</taxon>
        <taxon>Embryophyta</taxon>
        <taxon>Tracheophyta</taxon>
        <taxon>Spermatophyta</taxon>
        <taxon>Magnoliopsida</taxon>
        <taxon>eudicotyledons</taxon>
        <taxon>Gunneridae</taxon>
        <taxon>Pentapetalae</taxon>
        <taxon>asterids</taxon>
        <taxon>lamiids</taxon>
        <taxon>Solanales</taxon>
        <taxon>Solanaceae</taxon>
        <taxon>Solanoideae</taxon>
        <taxon>Datureae</taxon>
        <taxon>Datura</taxon>
    </lineage>
</organism>
<dbReference type="Proteomes" id="UP000823775">
    <property type="component" value="Unassembled WGS sequence"/>
</dbReference>
<comment type="caution">
    <text evidence="1">The sequence shown here is derived from an EMBL/GenBank/DDBJ whole genome shotgun (WGS) entry which is preliminary data.</text>
</comment>